<dbReference type="AlphaFoldDB" id="A0A0L8GXU0"/>
<gene>
    <name evidence="1" type="ORF">OCBIM_22026022mg</name>
</gene>
<sequence>MFSRNGEVLFFLFIDYNDCKHIYIFIYSLCALPSLDCGHTGTLVFKGLYTHTHVHTFPIFLSFIITFTRKAISAHVFYVR</sequence>
<name>A0A0L8GXU0_OCTBM</name>
<proteinExistence type="predicted"/>
<protein>
    <submittedName>
        <fullName evidence="1">Uncharacterized protein</fullName>
    </submittedName>
</protein>
<organism evidence="1">
    <name type="scientific">Octopus bimaculoides</name>
    <name type="common">California two-spotted octopus</name>
    <dbReference type="NCBI Taxonomy" id="37653"/>
    <lineage>
        <taxon>Eukaryota</taxon>
        <taxon>Metazoa</taxon>
        <taxon>Spiralia</taxon>
        <taxon>Lophotrochozoa</taxon>
        <taxon>Mollusca</taxon>
        <taxon>Cephalopoda</taxon>
        <taxon>Coleoidea</taxon>
        <taxon>Octopodiformes</taxon>
        <taxon>Octopoda</taxon>
        <taxon>Incirrata</taxon>
        <taxon>Octopodidae</taxon>
        <taxon>Octopus</taxon>
    </lineage>
</organism>
<accession>A0A0L8GXU0</accession>
<evidence type="ECO:0000313" key="1">
    <source>
        <dbReference type="EMBL" id="KOF81876.1"/>
    </source>
</evidence>
<reference evidence="1" key="1">
    <citation type="submission" date="2015-07" db="EMBL/GenBank/DDBJ databases">
        <title>MeaNS - Measles Nucleotide Surveillance Program.</title>
        <authorList>
            <person name="Tran T."/>
            <person name="Druce J."/>
        </authorList>
    </citation>
    <scope>NUCLEOTIDE SEQUENCE</scope>
    <source>
        <strain evidence="1">UCB-OBI-ISO-001</strain>
        <tissue evidence="1">Gonad</tissue>
    </source>
</reference>
<dbReference type="EMBL" id="KQ419957">
    <property type="protein sequence ID" value="KOF81876.1"/>
    <property type="molecule type" value="Genomic_DNA"/>
</dbReference>